<evidence type="ECO:0000256" key="4">
    <source>
        <dbReference type="ARBA" id="ARBA00019905"/>
    </source>
</evidence>
<evidence type="ECO:0000256" key="3">
    <source>
        <dbReference type="ARBA" id="ARBA00012757"/>
    </source>
</evidence>
<sequence>MVDTDKNPTRKQVMAFLDEYFENKIELHTWYPPDFNPNPPFVNNIKDPRLKQFAKDLIGIWPKLGRKVSPDVEKNPNQYSFIYVPKGFIVPGGRFKELYYWDSYWIIRGLLICNMKKTARGMIENFFHLVNELGYIPNGSRKYYLGRSQPPFLAWMVADYFTEIEDQTWLKHNIATLEKELQYWLERKTITVEINRYKYRLLRYASDKSVTGPRPESYYEDYTYGKTVPLPQRQKFYTEIKTAAESGWDFSSRWFVSSGKNPNFNMTDIKTSQILPVDLNSVFAGALQKMGDLKNKVDGYKSANVWWKLAEQWRHAIENVMWDTEDGVWYDYDIITKLRRKHFYLSCAAPLWASAIEPWLATDRARAFIKYLRSTGALQFPGGVPTSLRHTGEQWDYPNAWPPLQAMLIGGLEKSEYIEAKRLAKQLVKIWITANYIGYKKHQKMFKKYTCSNPGEYGGGGEYEVQTGFGWTNGYVLELLRRYGDELEFE</sequence>
<reference evidence="8 9" key="1">
    <citation type="submission" date="2020-04" db="EMBL/GenBank/DDBJ databases">
        <authorList>
            <person name="Wallbank WR R."/>
            <person name="Pardo Diaz C."/>
            <person name="Kozak K."/>
            <person name="Martin S."/>
            <person name="Jiggins C."/>
            <person name="Moest M."/>
            <person name="Warren A I."/>
            <person name="Byers J.R.P. K."/>
            <person name="Montejo-Kovacevich G."/>
            <person name="Yen C E."/>
        </authorList>
    </citation>
    <scope>NUCLEOTIDE SEQUENCE [LARGE SCALE GENOMIC DNA]</scope>
</reference>
<dbReference type="PROSITE" id="PS00927">
    <property type="entry name" value="TREHALASE_1"/>
    <property type="match status" value="1"/>
</dbReference>
<evidence type="ECO:0000256" key="2">
    <source>
        <dbReference type="ARBA" id="ARBA00005615"/>
    </source>
</evidence>
<dbReference type="Proteomes" id="UP000494256">
    <property type="component" value="Unassembled WGS sequence"/>
</dbReference>
<comment type="caution">
    <text evidence="8">The sequence shown here is derived from an EMBL/GenBank/DDBJ whole genome shotgun (WGS) entry which is preliminary data.</text>
</comment>
<gene>
    <name evidence="8" type="ORF">APLA_LOCUS1511</name>
</gene>
<dbReference type="InterPro" id="IPR012341">
    <property type="entry name" value="6hp_glycosidase-like_sf"/>
</dbReference>
<dbReference type="InterPro" id="IPR008928">
    <property type="entry name" value="6-hairpin_glycosidase_sf"/>
</dbReference>
<accession>A0A8S0YVW3</accession>
<evidence type="ECO:0000256" key="5">
    <source>
        <dbReference type="ARBA" id="ARBA00022801"/>
    </source>
</evidence>
<dbReference type="EMBL" id="CADEBD010000171">
    <property type="protein sequence ID" value="CAB3223651.1"/>
    <property type="molecule type" value="Genomic_DNA"/>
</dbReference>
<dbReference type="Gene3D" id="1.50.10.10">
    <property type="match status" value="1"/>
</dbReference>
<name>A0A8S0YVW3_ARCPL</name>
<dbReference type="PANTHER" id="PTHR23403:SF1">
    <property type="entry name" value="TREHALASE"/>
    <property type="match status" value="1"/>
</dbReference>
<protein>
    <recommendedName>
        <fullName evidence="4 7">Trehalase</fullName>
        <ecNumber evidence="3 7">3.2.1.28</ecNumber>
    </recommendedName>
    <alternativeName>
        <fullName evidence="7">Alpha-trehalose glucohydrolase</fullName>
    </alternativeName>
</protein>
<evidence type="ECO:0000256" key="6">
    <source>
        <dbReference type="ARBA" id="ARBA00023295"/>
    </source>
</evidence>
<evidence type="ECO:0000256" key="1">
    <source>
        <dbReference type="ARBA" id="ARBA00001576"/>
    </source>
</evidence>
<organism evidence="8 9">
    <name type="scientific">Arctia plantaginis</name>
    <name type="common">Wood tiger moth</name>
    <name type="synonym">Phalaena plantaginis</name>
    <dbReference type="NCBI Taxonomy" id="874455"/>
    <lineage>
        <taxon>Eukaryota</taxon>
        <taxon>Metazoa</taxon>
        <taxon>Ecdysozoa</taxon>
        <taxon>Arthropoda</taxon>
        <taxon>Hexapoda</taxon>
        <taxon>Insecta</taxon>
        <taxon>Pterygota</taxon>
        <taxon>Neoptera</taxon>
        <taxon>Endopterygota</taxon>
        <taxon>Lepidoptera</taxon>
        <taxon>Glossata</taxon>
        <taxon>Ditrysia</taxon>
        <taxon>Noctuoidea</taxon>
        <taxon>Erebidae</taxon>
        <taxon>Arctiinae</taxon>
        <taxon>Arctia</taxon>
    </lineage>
</organism>
<evidence type="ECO:0000313" key="8">
    <source>
        <dbReference type="EMBL" id="CAB3223651.1"/>
    </source>
</evidence>
<proteinExistence type="inferred from homology"/>
<dbReference type="InterPro" id="IPR018232">
    <property type="entry name" value="Glyco_hydro_37_CS"/>
</dbReference>
<evidence type="ECO:0000313" key="9">
    <source>
        <dbReference type="Proteomes" id="UP000494256"/>
    </source>
</evidence>
<dbReference type="PROSITE" id="PS00928">
    <property type="entry name" value="TREHALASE_2"/>
    <property type="match status" value="1"/>
</dbReference>
<evidence type="ECO:0000256" key="7">
    <source>
        <dbReference type="RuleBase" id="RU361180"/>
    </source>
</evidence>
<dbReference type="EC" id="3.2.1.28" evidence="3 7"/>
<dbReference type="PANTHER" id="PTHR23403">
    <property type="entry name" value="TREHALASE"/>
    <property type="match status" value="1"/>
</dbReference>
<keyword evidence="5 7" id="KW-0378">Hydrolase</keyword>
<comment type="similarity">
    <text evidence="2 7">Belongs to the glycosyl hydrolase 37 family.</text>
</comment>
<dbReference type="PRINTS" id="PR00744">
    <property type="entry name" value="GLHYDRLASE37"/>
</dbReference>
<dbReference type="GO" id="GO:0004555">
    <property type="term" value="F:alpha,alpha-trehalase activity"/>
    <property type="evidence" value="ECO:0007669"/>
    <property type="project" value="UniProtKB-EC"/>
</dbReference>
<dbReference type="OrthoDB" id="8175281at2759"/>
<keyword evidence="6 7" id="KW-0326">Glycosidase</keyword>
<dbReference type="InterPro" id="IPR001661">
    <property type="entry name" value="Glyco_hydro_37"/>
</dbReference>
<dbReference type="SUPFAM" id="SSF48208">
    <property type="entry name" value="Six-hairpin glycosidases"/>
    <property type="match status" value="1"/>
</dbReference>
<dbReference type="AlphaFoldDB" id="A0A8S0YVW3"/>
<dbReference type="Pfam" id="PF01204">
    <property type="entry name" value="Trehalase"/>
    <property type="match status" value="1"/>
</dbReference>
<dbReference type="GO" id="GO:0005993">
    <property type="term" value="P:trehalose catabolic process"/>
    <property type="evidence" value="ECO:0007669"/>
    <property type="project" value="TreeGrafter"/>
</dbReference>
<comment type="catalytic activity">
    <reaction evidence="1 7">
        <text>alpha,alpha-trehalose + H2O = alpha-D-glucose + beta-D-glucose</text>
        <dbReference type="Rhea" id="RHEA:32675"/>
        <dbReference type="ChEBI" id="CHEBI:15377"/>
        <dbReference type="ChEBI" id="CHEBI:15903"/>
        <dbReference type="ChEBI" id="CHEBI:16551"/>
        <dbReference type="ChEBI" id="CHEBI:17925"/>
        <dbReference type="EC" id="3.2.1.28"/>
    </reaction>
</comment>